<dbReference type="EMBL" id="CP010897">
    <property type="protein sequence ID" value="AJP58699.2"/>
    <property type="molecule type" value="Genomic_DNA"/>
</dbReference>
<evidence type="ECO:0000313" key="2">
    <source>
        <dbReference type="Proteomes" id="UP000035085"/>
    </source>
</evidence>
<protein>
    <submittedName>
        <fullName evidence="1">Uncharacterized protein</fullName>
    </submittedName>
</protein>
<keyword evidence="2" id="KW-1185">Reference proteome</keyword>
<reference evidence="2" key="1">
    <citation type="submission" date="2015-02" db="EMBL/GenBank/DDBJ databases">
        <title>Complete Genome Sequencing of Pandoraea vervacti NS15 sp. nov.</title>
        <authorList>
            <person name="Chan K.-G."/>
        </authorList>
    </citation>
    <scope>NUCLEOTIDE SEQUENCE [LARGE SCALE GENOMIC DNA]</scope>
    <source>
        <strain evidence="2">NS15</strain>
    </source>
</reference>
<organism evidence="1 2">
    <name type="scientific">Pandoraea vervacti</name>
    <dbReference type="NCBI Taxonomy" id="656178"/>
    <lineage>
        <taxon>Bacteria</taxon>
        <taxon>Pseudomonadati</taxon>
        <taxon>Pseudomonadota</taxon>
        <taxon>Betaproteobacteria</taxon>
        <taxon>Burkholderiales</taxon>
        <taxon>Burkholderiaceae</taxon>
        <taxon>Pandoraea</taxon>
    </lineage>
</organism>
<gene>
    <name evidence="1" type="ORF">UC34_20715</name>
</gene>
<dbReference type="Proteomes" id="UP000035085">
    <property type="component" value="Chromosome"/>
</dbReference>
<evidence type="ECO:0000313" key="1">
    <source>
        <dbReference type="EMBL" id="AJP58699.2"/>
    </source>
</evidence>
<proteinExistence type="predicted"/>
<name>A0ABM5T1N8_9BURK</name>
<sequence length="65" mass="7022">MIAITIVRVSQADRKMFGNTREHEGGAMRAMSDRSSPSVENATRRAALACIGKLRAFGTLGGDKR</sequence>
<accession>A0ABM5T1N8</accession>